<protein>
    <submittedName>
        <fullName evidence="2">Uncharacterized protein</fullName>
    </submittedName>
</protein>
<dbReference type="Proteomes" id="UP001174136">
    <property type="component" value="Unassembled WGS sequence"/>
</dbReference>
<keyword evidence="3" id="KW-1185">Reference proteome</keyword>
<organism evidence="2 3">
    <name type="scientific">Merluccius polli</name>
    <name type="common">Benguela hake</name>
    <name type="synonym">Merluccius cadenati</name>
    <dbReference type="NCBI Taxonomy" id="89951"/>
    <lineage>
        <taxon>Eukaryota</taxon>
        <taxon>Metazoa</taxon>
        <taxon>Chordata</taxon>
        <taxon>Craniata</taxon>
        <taxon>Vertebrata</taxon>
        <taxon>Euteleostomi</taxon>
        <taxon>Actinopterygii</taxon>
        <taxon>Neopterygii</taxon>
        <taxon>Teleostei</taxon>
        <taxon>Neoteleostei</taxon>
        <taxon>Acanthomorphata</taxon>
        <taxon>Zeiogadaria</taxon>
        <taxon>Gadariae</taxon>
        <taxon>Gadiformes</taxon>
        <taxon>Gadoidei</taxon>
        <taxon>Merlucciidae</taxon>
        <taxon>Merluccius</taxon>
    </lineage>
</organism>
<accession>A0AA47N3H1</accession>
<evidence type="ECO:0000313" key="3">
    <source>
        <dbReference type="Proteomes" id="UP001174136"/>
    </source>
</evidence>
<feature type="region of interest" description="Disordered" evidence="1">
    <location>
        <begin position="1"/>
        <end position="36"/>
    </location>
</feature>
<evidence type="ECO:0000256" key="1">
    <source>
        <dbReference type="SAM" id="MobiDB-lite"/>
    </source>
</evidence>
<dbReference type="AlphaFoldDB" id="A0AA47N3H1"/>
<comment type="caution">
    <text evidence="2">The sequence shown here is derived from an EMBL/GenBank/DDBJ whole genome shotgun (WGS) entry which is preliminary data.</text>
</comment>
<name>A0AA47N3H1_MERPO</name>
<evidence type="ECO:0000313" key="2">
    <source>
        <dbReference type="EMBL" id="KAK0151014.1"/>
    </source>
</evidence>
<gene>
    <name evidence="2" type="ORF">N1851_007895</name>
</gene>
<proteinExistence type="predicted"/>
<reference evidence="2" key="1">
    <citation type="journal article" date="2023" name="Front. Mar. Sci.">
        <title>A new Merluccius polli reference genome to investigate the effects of global change in West African waters.</title>
        <authorList>
            <person name="Mateo J.L."/>
            <person name="Blanco-Fernandez C."/>
            <person name="Garcia-Vazquez E."/>
            <person name="Machado-Schiaffino G."/>
        </authorList>
    </citation>
    <scope>NUCLEOTIDE SEQUENCE</scope>
    <source>
        <strain evidence="2">C29</strain>
        <tissue evidence="2">Fin</tissue>
    </source>
</reference>
<sequence length="161" mass="16536">MMGRGGERGGFGPRGGPRGMGRGGPSGGNMQQRAGDWECPNPYVLTSMAVGTRTLPGGWSATSAKLPNQKAWGVALHSHLQAVNEGGAGWECVAAEAWIAAGLAALGVLVALASGGAGVQTAGHSEDEVEWIEEVSAVPREEDHPWAAEVAEGSAHQARWT</sequence>
<dbReference type="EMBL" id="JAOPHQ010001425">
    <property type="protein sequence ID" value="KAK0151014.1"/>
    <property type="molecule type" value="Genomic_DNA"/>
</dbReference>
<feature type="compositionally biased region" description="Gly residues" evidence="1">
    <location>
        <begin position="8"/>
        <end position="27"/>
    </location>
</feature>